<protein>
    <submittedName>
        <fullName evidence="1">Uncharacterized protein</fullName>
    </submittedName>
</protein>
<feature type="non-terminal residue" evidence="1">
    <location>
        <position position="98"/>
    </location>
</feature>
<accession>A0A392SVC3</accession>
<comment type="caution">
    <text evidence="1">The sequence shown here is derived from an EMBL/GenBank/DDBJ whole genome shotgun (WGS) entry which is preliminary data.</text>
</comment>
<dbReference type="Proteomes" id="UP000265520">
    <property type="component" value="Unassembled WGS sequence"/>
</dbReference>
<name>A0A392SVC3_9FABA</name>
<sequence length="98" mass="10653">RRKGTKAVETGGSGLVASADANDEAVVVTSLVDQNEQPIQIEVVLPFDEKANPQSGLNFLMGEEDLEDVEGFVTRRENPQAKLLEAEQIIQIQTDMGL</sequence>
<dbReference type="AlphaFoldDB" id="A0A392SVC3"/>
<evidence type="ECO:0000313" key="1">
    <source>
        <dbReference type="EMBL" id="MCI51806.1"/>
    </source>
</evidence>
<organism evidence="1 2">
    <name type="scientific">Trifolium medium</name>
    <dbReference type="NCBI Taxonomy" id="97028"/>
    <lineage>
        <taxon>Eukaryota</taxon>
        <taxon>Viridiplantae</taxon>
        <taxon>Streptophyta</taxon>
        <taxon>Embryophyta</taxon>
        <taxon>Tracheophyta</taxon>
        <taxon>Spermatophyta</taxon>
        <taxon>Magnoliopsida</taxon>
        <taxon>eudicotyledons</taxon>
        <taxon>Gunneridae</taxon>
        <taxon>Pentapetalae</taxon>
        <taxon>rosids</taxon>
        <taxon>fabids</taxon>
        <taxon>Fabales</taxon>
        <taxon>Fabaceae</taxon>
        <taxon>Papilionoideae</taxon>
        <taxon>50 kb inversion clade</taxon>
        <taxon>NPAAA clade</taxon>
        <taxon>Hologalegina</taxon>
        <taxon>IRL clade</taxon>
        <taxon>Trifolieae</taxon>
        <taxon>Trifolium</taxon>
    </lineage>
</organism>
<reference evidence="1 2" key="1">
    <citation type="journal article" date="2018" name="Front. Plant Sci.">
        <title>Red Clover (Trifolium pratense) and Zigzag Clover (T. medium) - A Picture of Genomic Similarities and Differences.</title>
        <authorList>
            <person name="Dluhosova J."/>
            <person name="Istvanek J."/>
            <person name="Nedelnik J."/>
            <person name="Repkova J."/>
        </authorList>
    </citation>
    <scope>NUCLEOTIDE SEQUENCE [LARGE SCALE GENOMIC DNA]</scope>
    <source>
        <strain evidence="2">cv. 10/8</strain>
        <tissue evidence="1">Leaf</tissue>
    </source>
</reference>
<evidence type="ECO:0000313" key="2">
    <source>
        <dbReference type="Proteomes" id="UP000265520"/>
    </source>
</evidence>
<proteinExistence type="predicted"/>
<dbReference type="EMBL" id="LXQA010437606">
    <property type="protein sequence ID" value="MCI51806.1"/>
    <property type="molecule type" value="Genomic_DNA"/>
</dbReference>
<feature type="non-terminal residue" evidence="1">
    <location>
        <position position="1"/>
    </location>
</feature>
<keyword evidence="2" id="KW-1185">Reference proteome</keyword>